<dbReference type="PANTHER" id="PTHR13887">
    <property type="entry name" value="GLUTATHIONE S-TRANSFERASE KAPPA"/>
    <property type="match status" value="1"/>
</dbReference>
<evidence type="ECO:0000256" key="4">
    <source>
        <dbReference type="ARBA" id="ARBA00023157"/>
    </source>
</evidence>
<evidence type="ECO:0000313" key="8">
    <source>
        <dbReference type="Proteomes" id="UP000178222"/>
    </source>
</evidence>
<dbReference type="Proteomes" id="UP000178222">
    <property type="component" value="Unassembled WGS sequence"/>
</dbReference>
<dbReference type="AlphaFoldDB" id="A0A1G2RUJ7"/>
<dbReference type="SUPFAM" id="SSF52833">
    <property type="entry name" value="Thioredoxin-like"/>
    <property type="match status" value="1"/>
</dbReference>
<dbReference type="InterPro" id="IPR012336">
    <property type="entry name" value="Thioredoxin-like_fold"/>
</dbReference>
<dbReference type="PANTHER" id="PTHR13887:SF14">
    <property type="entry name" value="DISULFIDE BOND FORMATION PROTEIN D"/>
    <property type="match status" value="1"/>
</dbReference>
<dbReference type="Gene3D" id="3.40.30.10">
    <property type="entry name" value="Glutaredoxin"/>
    <property type="match status" value="1"/>
</dbReference>
<keyword evidence="2" id="KW-0732">Signal</keyword>
<evidence type="ECO:0000259" key="6">
    <source>
        <dbReference type="PROSITE" id="PS51352"/>
    </source>
</evidence>
<name>A0A1G2RUJ7_9BACT</name>
<keyword evidence="5" id="KW-0676">Redox-active center</keyword>
<feature type="domain" description="Thioredoxin" evidence="6">
    <location>
        <begin position="20"/>
        <end position="213"/>
    </location>
</feature>
<accession>A0A1G2RUJ7</accession>
<evidence type="ECO:0000256" key="1">
    <source>
        <dbReference type="ARBA" id="ARBA00005791"/>
    </source>
</evidence>
<evidence type="ECO:0000313" key="7">
    <source>
        <dbReference type="EMBL" id="OHA76487.1"/>
    </source>
</evidence>
<proteinExistence type="inferred from homology"/>
<gene>
    <name evidence="7" type="ORF">A3J30_00435</name>
</gene>
<keyword evidence="4" id="KW-1015">Disulfide bond</keyword>
<dbReference type="InterPro" id="IPR036249">
    <property type="entry name" value="Thioredoxin-like_sf"/>
</dbReference>
<dbReference type="PROSITE" id="PS51352">
    <property type="entry name" value="THIOREDOXIN_2"/>
    <property type="match status" value="1"/>
</dbReference>
<dbReference type="InterPro" id="IPR013766">
    <property type="entry name" value="Thioredoxin_domain"/>
</dbReference>
<evidence type="ECO:0000256" key="2">
    <source>
        <dbReference type="ARBA" id="ARBA00022729"/>
    </source>
</evidence>
<dbReference type="Pfam" id="PF13462">
    <property type="entry name" value="Thioredoxin_4"/>
    <property type="match status" value="1"/>
</dbReference>
<comment type="similarity">
    <text evidence="1">Belongs to the thioredoxin family. DsbA subfamily.</text>
</comment>
<evidence type="ECO:0000256" key="5">
    <source>
        <dbReference type="ARBA" id="ARBA00023284"/>
    </source>
</evidence>
<keyword evidence="3" id="KW-0560">Oxidoreductase</keyword>
<dbReference type="EMBL" id="MHUL01000033">
    <property type="protein sequence ID" value="OHA76487.1"/>
    <property type="molecule type" value="Genomic_DNA"/>
</dbReference>
<sequence>MKTVFLWGGVGVAIAAGIFLVLSLAAPSNQTQSTSSLSLPISAQRDHIKGNSEAAVVLVEYGDFQCPACAVYAPLLSQLVAGFGNQLAVAYRHLPLSQIHENAEPSARASEAAALQGKFWEMHDLLFEKQSEWARQSSAEETFIGYAASLGLDEGRFRSDLRSDEVRDRVQEDSISALADGLSSTPSFFLGGVRIPNPQSYEQFRQLVLEALAKHGSTPESAE</sequence>
<evidence type="ECO:0000256" key="3">
    <source>
        <dbReference type="ARBA" id="ARBA00023002"/>
    </source>
</evidence>
<protein>
    <recommendedName>
        <fullName evidence="6">Thioredoxin domain-containing protein</fullName>
    </recommendedName>
</protein>
<organism evidence="7 8">
    <name type="scientific">Candidatus Wildermuthbacteria bacterium RIFCSPLOWO2_02_FULL_47_9c</name>
    <dbReference type="NCBI Taxonomy" id="1802466"/>
    <lineage>
        <taxon>Bacteria</taxon>
        <taxon>Candidatus Wildermuthiibacteriota</taxon>
    </lineage>
</organism>
<dbReference type="GO" id="GO:0016491">
    <property type="term" value="F:oxidoreductase activity"/>
    <property type="evidence" value="ECO:0007669"/>
    <property type="project" value="UniProtKB-KW"/>
</dbReference>
<reference evidence="7 8" key="1">
    <citation type="journal article" date="2016" name="Nat. Commun.">
        <title>Thousands of microbial genomes shed light on interconnected biogeochemical processes in an aquifer system.</title>
        <authorList>
            <person name="Anantharaman K."/>
            <person name="Brown C.T."/>
            <person name="Hug L.A."/>
            <person name="Sharon I."/>
            <person name="Castelle C.J."/>
            <person name="Probst A.J."/>
            <person name="Thomas B.C."/>
            <person name="Singh A."/>
            <person name="Wilkins M.J."/>
            <person name="Karaoz U."/>
            <person name="Brodie E.L."/>
            <person name="Williams K.H."/>
            <person name="Hubbard S.S."/>
            <person name="Banfield J.F."/>
        </authorList>
    </citation>
    <scope>NUCLEOTIDE SEQUENCE [LARGE SCALE GENOMIC DNA]</scope>
</reference>
<comment type="caution">
    <text evidence="7">The sequence shown here is derived from an EMBL/GenBank/DDBJ whole genome shotgun (WGS) entry which is preliminary data.</text>
</comment>